<dbReference type="Proteomes" id="UP000620156">
    <property type="component" value="Unassembled WGS sequence"/>
</dbReference>
<protein>
    <recommendedName>
        <fullName evidence="5">DUF3040 domain-containing protein</fullName>
    </recommendedName>
</protein>
<evidence type="ECO:0000313" key="4">
    <source>
        <dbReference type="Proteomes" id="UP000620156"/>
    </source>
</evidence>
<proteinExistence type="predicted"/>
<keyword evidence="4" id="KW-1185">Reference proteome</keyword>
<organism evidence="3 4">
    <name type="scientific">Streptomyces ruber</name>
    <dbReference type="NCBI Taxonomy" id="83378"/>
    <lineage>
        <taxon>Bacteria</taxon>
        <taxon>Bacillati</taxon>
        <taxon>Actinomycetota</taxon>
        <taxon>Actinomycetes</taxon>
        <taxon>Kitasatosporales</taxon>
        <taxon>Streptomycetaceae</taxon>
        <taxon>Streptomyces</taxon>
    </lineage>
</organism>
<reference evidence="3" key="1">
    <citation type="journal article" date="2014" name="Int. J. Syst. Evol. Microbiol.">
        <title>Complete genome sequence of Corynebacterium casei LMG S-19264T (=DSM 44701T), isolated from a smear-ripened cheese.</title>
        <authorList>
            <consortium name="US DOE Joint Genome Institute (JGI-PGF)"/>
            <person name="Walter F."/>
            <person name="Albersmeier A."/>
            <person name="Kalinowski J."/>
            <person name="Ruckert C."/>
        </authorList>
    </citation>
    <scope>NUCLEOTIDE SEQUENCE</scope>
    <source>
        <strain evidence="3">JCM 3131</strain>
    </source>
</reference>
<comment type="caution">
    <text evidence="3">The sequence shown here is derived from an EMBL/GenBank/DDBJ whole genome shotgun (WGS) entry which is preliminary data.</text>
</comment>
<accession>A0A918BAY1</accession>
<evidence type="ECO:0000256" key="1">
    <source>
        <dbReference type="SAM" id="MobiDB-lite"/>
    </source>
</evidence>
<name>A0A918BAY1_9ACTN</name>
<dbReference type="AlphaFoldDB" id="A0A918BAY1"/>
<dbReference type="EMBL" id="BMQK01000002">
    <property type="protein sequence ID" value="GGQ46306.1"/>
    <property type="molecule type" value="Genomic_DNA"/>
</dbReference>
<feature type="transmembrane region" description="Helical" evidence="2">
    <location>
        <begin position="78"/>
        <end position="98"/>
    </location>
</feature>
<feature type="region of interest" description="Disordered" evidence="1">
    <location>
        <begin position="105"/>
        <end position="129"/>
    </location>
</feature>
<evidence type="ECO:0000313" key="3">
    <source>
        <dbReference type="EMBL" id="GGQ46306.1"/>
    </source>
</evidence>
<dbReference type="RefSeq" id="WP_189215761.1">
    <property type="nucleotide sequence ID" value="NZ_BMQK01000002.1"/>
</dbReference>
<gene>
    <name evidence="3" type="ORF">GCM10010145_13770</name>
</gene>
<evidence type="ECO:0008006" key="5">
    <source>
        <dbReference type="Google" id="ProtNLM"/>
    </source>
</evidence>
<feature type="compositionally biased region" description="Basic and acidic residues" evidence="1">
    <location>
        <begin position="111"/>
        <end position="120"/>
    </location>
</feature>
<keyword evidence="2" id="KW-0812">Transmembrane</keyword>
<reference evidence="3" key="2">
    <citation type="submission" date="2020-09" db="EMBL/GenBank/DDBJ databases">
        <authorList>
            <person name="Sun Q."/>
            <person name="Ohkuma M."/>
        </authorList>
    </citation>
    <scope>NUCLEOTIDE SEQUENCE</scope>
    <source>
        <strain evidence="3">JCM 3131</strain>
    </source>
</reference>
<keyword evidence="2" id="KW-1133">Transmembrane helix</keyword>
<keyword evidence="2" id="KW-0472">Membrane</keyword>
<sequence length="129" mass="15339">MTIGRLPDHEQRILEQLEADLRRDRRLDRQMRTLQLKRRRRLNLAPVAAYRPHPVTVAFGLATSIILMVTGIRTSDPGVIWAFALVWPVTLYMVFRLLCRWSEPQGTRATAVREPEAWEPRRRRRREER</sequence>
<feature type="transmembrane region" description="Helical" evidence="2">
    <location>
        <begin position="48"/>
        <end position="72"/>
    </location>
</feature>
<evidence type="ECO:0000256" key="2">
    <source>
        <dbReference type="SAM" id="Phobius"/>
    </source>
</evidence>